<dbReference type="EMBL" id="CAJNDS010000247">
    <property type="protein sequence ID" value="CAE7033868.1"/>
    <property type="molecule type" value="Genomic_DNA"/>
</dbReference>
<proteinExistence type="predicted"/>
<sequence>MASFSRRSLEYAFLEEWLVDCKLTGAPAEVIRQAARRWSKVRGEKLGQFRTPRLLPSMEYETTANCAVHEGCHSGAGLVWRFRGRWETETTYKLHVSYADDHSGDVRTKTRSAKASSPTLSVQDHQHVIEAAEFLLMHGMKPTPSAVAVRLKAAGHDRVADKPMRSVLQWRHRNFGDATSEFLRSEEQFESFASQYMTRRHADTQTRELRMSSLTVSRFQVTWLDTETAVTGFQAPAGHHPTLLWGEPLLTNIGDFGLLLTAPAMSAELFSGRLGDVGTPQGETFQVPQATRFAQLGSGALLLAFEEMLRLGRRTEADVPELALGPVASHVGANTAASAKLRGIYREAVVILSDGILLAADYQCEVHDSTLLLFDTTKCPGRLEASRCGLSCHQDAVPVDGMAQPTAVCTAEVPWACGQGG</sequence>
<protein>
    <submittedName>
        <fullName evidence="1">Rep protein</fullName>
    </submittedName>
</protein>
<dbReference type="AlphaFoldDB" id="A0A812IEK0"/>
<dbReference type="Proteomes" id="UP000604046">
    <property type="component" value="Unassembled WGS sequence"/>
</dbReference>
<accession>A0A812IEK0</accession>
<gene>
    <name evidence="1" type="primary">rep</name>
    <name evidence="1" type="ORF">SNAT2548_LOCUS4076</name>
</gene>
<keyword evidence="2" id="KW-1185">Reference proteome</keyword>
<dbReference type="OrthoDB" id="408267at2759"/>
<organism evidence="1 2">
    <name type="scientific">Symbiodinium natans</name>
    <dbReference type="NCBI Taxonomy" id="878477"/>
    <lineage>
        <taxon>Eukaryota</taxon>
        <taxon>Sar</taxon>
        <taxon>Alveolata</taxon>
        <taxon>Dinophyceae</taxon>
        <taxon>Suessiales</taxon>
        <taxon>Symbiodiniaceae</taxon>
        <taxon>Symbiodinium</taxon>
    </lineage>
</organism>
<evidence type="ECO:0000313" key="2">
    <source>
        <dbReference type="Proteomes" id="UP000604046"/>
    </source>
</evidence>
<comment type="caution">
    <text evidence="1">The sequence shown here is derived from an EMBL/GenBank/DDBJ whole genome shotgun (WGS) entry which is preliminary data.</text>
</comment>
<name>A0A812IEK0_9DINO</name>
<evidence type="ECO:0000313" key="1">
    <source>
        <dbReference type="EMBL" id="CAE7033868.1"/>
    </source>
</evidence>
<reference evidence="1" key="1">
    <citation type="submission" date="2021-02" db="EMBL/GenBank/DDBJ databases">
        <authorList>
            <person name="Dougan E. K."/>
            <person name="Rhodes N."/>
            <person name="Thang M."/>
            <person name="Chan C."/>
        </authorList>
    </citation>
    <scope>NUCLEOTIDE SEQUENCE</scope>
</reference>